<dbReference type="AlphaFoldDB" id="A0A177AXK4"/>
<sequence>MPRKCSSANCRTNYDEVSEKVKTYGFPSNEEEKVKWISAMPNVFSDDVTKNICMPVNPPSIFDVPSSCLRQTDSKIYKQFSSRNISIEDSNSKDELSEFQAMDAFPLDWQVFSTDLIKKYQTDYV</sequence>
<reference evidence="1 2" key="1">
    <citation type="submission" date="2016-04" db="EMBL/GenBank/DDBJ databases">
        <title>The genome of Intoshia linei affirms orthonectids as highly simplified spiralians.</title>
        <authorList>
            <person name="Mikhailov K.V."/>
            <person name="Slusarev G.S."/>
            <person name="Nikitin M.A."/>
            <person name="Logacheva M.D."/>
            <person name="Penin A."/>
            <person name="Aleoshin V."/>
            <person name="Panchin Y.V."/>
        </authorList>
    </citation>
    <scope>NUCLEOTIDE SEQUENCE [LARGE SCALE GENOMIC DNA]</scope>
    <source>
        <strain evidence="1">Intl2013</strain>
        <tissue evidence="1">Whole animal</tissue>
    </source>
</reference>
<evidence type="ECO:0000313" key="1">
    <source>
        <dbReference type="EMBL" id="OAF66141.1"/>
    </source>
</evidence>
<organism evidence="1 2">
    <name type="scientific">Intoshia linei</name>
    <dbReference type="NCBI Taxonomy" id="1819745"/>
    <lineage>
        <taxon>Eukaryota</taxon>
        <taxon>Metazoa</taxon>
        <taxon>Spiralia</taxon>
        <taxon>Lophotrochozoa</taxon>
        <taxon>Mesozoa</taxon>
        <taxon>Orthonectida</taxon>
        <taxon>Rhopaluridae</taxon>
        <taxon>Intoshia</taxon>
    </lineage>
</organism>
<name>A0A177AXK4_9BILA</name>
<feature type="non-terminal residue" evidence="1">
    <location>
        <position position="125"/>
    </location>
</feature>
<dbReference type="EMBL" id="LWCA01001023">
    <property type="protein sequence ID" value="OAF66141.1"/>
    <property type="molecule type" value="Genomic_DNA"/>
</dbReference>
<gene>
    <name evidence="1" type="ORF">A3Q56_06138</name>
</gene>
<evidence type="ECO:0000313" key="2">
    <source>
        <dbReference type="Proteomes" id="UP000078046"/>
    </source>
</evidence>
<protein>
    <recommendedName>
        <fullName evidence="3">THAP-type domain-containing protein</fullName>
    </recommendedName>
</protein>
<dbReference type="Proteomes" id="UP000078046">
    <property type="component" value="Unassembled WGS sequence"/>
</dbReference>
<keyword evidence="2" id="KW-1185">Reference proteome</keyword>
<dbReference type="OrthoDB" id="6764673at2759"/>
<accession>A0A177AXK4</accession>
<proteinExistence type="predicted"/>
<comment type="caution">
    <text evidence="1">The sequence shown here is derived from an EMBL/GenBank/DDBJ whole genome shotgun (WGS) entry which is preliminary data.</text>
</comment>
<evidence type="ECO:0008006" key="3">
    <source>
        <dbReference type="Google" id="ProtNLM"/>
    </source>
</evidence>